<accession>A0ABU2P2B4</accession>
<reference evidence="2" key="1">
    <citation type="submission" date="2023-07" db="EMBL/GenBank/DDBJ databases">
        <title>30 novel species of actinomycetes from the DSMZ collection.</title>
        <authorList>
            <person name="Nouioui I."/>
        </authorList>
    </citation>
    <scope>NUCLEOTIDE SEQUENCE [LARGE SCALE GENOMIC DNA]</scope>
    <source>
        <strain evidence="2">DSM 42041</strain>
    </source>
</reference>
<dbReference type="EMBL" id="JAVREQ010000029">
    <property type="protein sequence ID" value="MDT0382053.1"/>
    <property type="molecule type" value="Genomic_DNA"/>
</dbReference>
<evidence type="ECO:0000313" key="2">
    <source>
        <dbReference type="Proteomes" id="UP001183414"/>
    </source>
</evidence>
<dbReference type="Proteomes" id="UP001183414">
    <property type="component" value="Unassembled WGS sequence"/>
</dbReference>
<comment type="caution">
    <text evidence="1">The sequence shown here is derived from an EMBL/GenBank/DDBJ whole genome shotgun (WGS) entry which is preliminary data.</text>
</comment>
<dbReference type="RefSeq" id="WP_311675666.1">
    <property type="nucleotide sequence ID" value="NZ_JAVREQ010000029.1"/>
</dbReference>
<dbReference type="Gene3D" id="3.10.490.10">
    <property type="entry name" value="Gamma-glutamyl cyclotransferase-like"/>
    <property type="match status" value="1"/>
</dbReference>
<evidence type="ECO:0000313" key="1">
    <source>
        <dbReference type="EMBL" id="MDT0382053.1"/>
    </source>
</evidence>
<protein>
    <submittedName>
        <fullName evidence="1">Histone deacetylase</fullName>
    </submittedName>
</protein>
<proteinExistence type="predicted"/>
<gene>
    <name evidence="1" type="ORF">RM572_25150</name>
</gene>
<organism evidence="1 2">
    <name type="scientific">Streptomyces hazeniae</name>
    <dbReference type="NCBI Taxonomy" id="3075538"/>
    <lineage>
        <taxon>Bacteria</taxon>
        <taxon>Bacillati</taxon>
        <taxon>Actinomycetota</taxon>
        <taxon>Actinomycetes</taxon>
        <taxon>Kitasatosporales</taxon>
        <taxon>Streptomycetaceae</taxon>
        <taxon>Streptomyces</taxon>
    </lineage>
</organism>
<sequence>MSRQLRRLGPGRVEAAGTEYVWYAAYGSNLHHTRLGFYLRGGKPPGGRRTYPGCREPQDPARTEPIMLPGQVYFALESPAWTGGMAFYDPGARGETPARAYLISARQFSDIAAQEMHRPPGVDLDLSGVLAEGRSRMGPGCYETLVCPGSLDGRPVLTFTAPWGMGDVAWRPPAAAYLRWLASGLQVSHAWPAARIAAHLARRPGAAMRWTAAEIAALL</sequence>
<keyword evidence="2" id="KW-1185">Reference proteome</keyword>
<name>A0ABU2P2B4_9ACTN</name>